<dbReference type="InterPro" id="IPR015894">
    <property type="entry name" value="Guanylate-bd_N"/>
</dbReference>
<name>A0A9N8ZMH8_FUNMO</name>
<reference evidence="7" key="1">
    <citation type="submission" date="2021-06" db="EMBL/GenBank/DDBJ databases">
        <authorList>
            <person name="Kallberg Y."/>
            <person name="Tangrot J."/>
            <person name="Rosling A."/>
        </authorList>
    </citation>
    <scope>NUCLEOTIDE SEQUENCE</scope>
    <source>
        <strain evidence="7">87-6 pot B 2015</strain>
    </source>
</reference>
<keyword evidence="2" id="KW-0378">Hydrolase</keyword>
<evidence type="ECO:0000313" key="8">
    <source>
        <dbReference type="Proteomes" id="UP000789375"/>
    </source>
</evidence>
<keyword evidence="8" id="KW-1185">Reference proteome</keyword>
<dbReference type="PROSITE" id="PS51715">
    <property type="entry name" value="G_GB1_RHD3"/>
    <property type="match status" value="1"/>
</dbReference>
<dbReference type="AlphaFoldDB" id="A0A9N8ZMH8"/>
<dbReference type="SUPFAM" id="SSF52540">
    <property type="entry name" value="P-loop containing nucleoside triphosphate hydrolases"/>
    <property type="match status" value="1"/>
</dbReference>
<keyword evidence="1" id="KW-0547">Nucleotide-binding</keyword>
<dbReference type="Gene3D" id="1.20.1000.10">
    <property type="entry name" value="Guanylate-binding protein, C-terminal domain"/>
    <property type="match status" value="1"/>
</dbReference>
<dbReference type="SUPFAM" id="SSF48340">
    <property type="entry name" value="Interferon-induced guanylate-binding protein 1 (GBP1), C-terminal domain"/>
    <property type="match status" value="1"/>
</dbReference>
<evidence type="ECO:0000256" key="5">
    <source>
        <dbReference type="SAM" id="Coils"/>
    </source>
</evidence>
<sequence length="550" mass="63897">MDLGFHHCTILRSFHDNGNEFGENIPYRKGKAIQLVKYEKGINDEIGTITLIKEGLKIIQDIEEPVAIISIVGSYRRGKSYFANVLHGRHDGFELGSKVDSCTKGIFMWDTPFLYKDHRVIVLDCEGIDDPKQDEIWAKKLFILCLAISSTFIYNINGIVGRDDIGKLFMMTDLSKFLAKGEENERDYLPRLVVLLRDFGLECPDDFKEYFLDKLTQVDPDAADGILNHFEDFDVYALPHPGCKKKALHNLEQIKTSQLDPDFVAQTSETISYIYDTISTKQINSKPLTGILFSKFLKDCIQHMNATTLNTLSLPTHYTSLIKFMSNLAKDMGVSYYYDKMTKFSDRFPIDWDSFDYEHTIILSDADFRFTEKLIGNYHQTTDAREEFNSLIEKEKQKFVKMNSDNIKNYNLNLANSLWRVHIKPGLTADYLFEDYNLFDVSLDNFMQEYTNKSLQSPEAMEIYTQFKHQETEIALDTLKKMFEMRDVIKSTKDAHEELINQINQYKERLDQLLDENIQDESDHNKRIEEFVSTIENLEVRLSQINTSDN</sequence>
<dbReference type="EMBL" id="CAJVPP010000646">
    <property type="protein sequence ID" value="CAG8500540.1"/>
    <property type="molecule type" value="Genomic_DNA"/>
</dbReference>
<feature type="coiled-coil region" evidence="5">
    <location>
        <begin position="489"/>
        <end position="523"/>
    </location>
</feature>
<gene>
    <name evidence="7" type="ORF">FMOSSE_LOCUS4013</name>
</gene>
<evidence type="ECO:0000256" key="3">
    <source>
        <dbReference type="ARBA" id="ARBA00023134"/>
    </source>
</evidence>
<feature type="domain" description="GB1/RHD3-type G" evidence="6">
    <location>
        <begin position="63"/>
        <end position="279"/>
    </location>
</feature>
<comment type="caution">
    <text evidence="7">The sequence shown here is derived from an EMBL/GenBank/DDBJ whole genome shotgun (WGS) entry which is preliminary data.</text>
</comment>
<organism evidence="7 8">
    <name type="scientific">Funneliformis mosseae</name>
    <name type="common">Endomycorrhizal fungus</name>
    <name type="synonym">Glomus mosseae</name>
    <dbReference type="NCBI Taxonomy" id="27381"/>
    <lineage>
        <taxon>Eukaryota</taxon>
        <taxon>Fungi</taxon>
        <taxon>Fungi incertae sedis</taxon>
        <taxon>Mucoromycota</taxon>
        <taxon>Glomeromycotina</taxon>
        <taxon>Glomeromycetes</taxon>
        <taxon>Glomerales</taxon>
        <taxon>Glomeraceae</taxon>
        <taxon>Funneliformis</taxon>
    </lineage>
</organism>
<dbReference type="Proteomes" id="UP000789375">
    <property type="component" value="Unassembled WGS sequence"/>
</dbReference>
<dbReference type="InterPro" id="IPR036543">
    <property type="entry name" value="Guanylate-bd_C_sf"/>
</dbReference>
<evidence type="ECO:0000256" key="4">
    <source>
        <dbReference type="PROSITE-ProRule" id="PRU01052"/>
    </source>
</evidence>
<evidence type="ECO:0000313" key="7">
    <source>
        <dbReference type="EMBL" id="CAG8500540.1"/>
    </source>
</evidence>
<evidence type="ECO:0000256" key="1">
    <source>
        <dbReference type="ARBA" id="ARBA00022741"/>
    </source>
</evidence>
<dbReference type="InterPro" id="IPR030386">
    <property type="entry name" value="G_GB1_RHD3_dom"/>
</dbReference>
<comment type="similarity">
    <text evidence="4">Belongs to the TRAFAC class dynamin-like GTPase superfamily. GB1/RHD3 GTPase family.</text>
</comment>
<dbReference type="Gene3D" id="3.40.50.300">
    <property type="entry name" value="P-loop containing nucleotide triphosphate hydrolases"/>
    <property type="match status" value="1"/>
</dbReference>
<evidence type="ECO:0000256" key="2">
    <source>
        <dbReference type="ARBA" id="ARBA00022801"/>
    </source>
</evidence>
<dbReference type="PANTHER" id="PTHR10751">
    <property type="entry name" value="GUANYLATE BINDING PROTEIN"/>
    <property type="match status" value="1"/>
</dbReference>
<proteinExistence type="inferred from homology"/>
<dbReference type="InterPro" id="IPR027417">
    <property type="entry name" value="P-loop_NTPase"/>
</dbReference>
<evidence type="ECO:0000259" key="6">
    <source>
        <dbReference type="PROSITE" id="PS51715"/>
    </source>
</evidence>
<keyword evidence="5" id="KW-0175">Coiled coil</keyword>
<dbReference type="Pfam" id="PF02263">
    <property type="entry name" value="GBP"/>
    <property type="match status" value="1"/>
</dbReference>
<protein>
    <submittedName>
        <fullName evidence="7">4721_t:CDS:1</fullName>
    </submittedName>
</protein>
<dbReference type="GO" id="GO:0003924">
    <property type="term" value="F:GTPase activity"/>
    <property type="evidence" value="ECO:0007669"/>
    <property type="project" value="InterPro"/>
</dbReference>
<keyword evidence="3" id="KW-0342">GTP-binding</keyword>
<dbReference type="GO" id="GO:0005525">
    <property type="term" value="F:GTP binding"/>
    <property type="evidence" value="ECO:0007669"/>
    <property type="project" value="UniProtKB-KW"/>
</dbReference>
<accession>A0A9N8ZMH8</accession>